<keyword evidence="1" id="KW-0812">Transmembrane</keyword>
<gene>
    <name evidence="2" type="ORF">OUZ56_010296</name>
</gene>
<protein>
    <submittedName>
        <fullName evidence="2">Uncharacterized protein</fullName>
    </submittedName>
</protein>
<accession>A0ABR0AI48</accession>
<keyword evidence="3" id="KW-1185">Reference proteome</keyword>
<dbReference type="EMBL" id="JAOYFB010000037">
    <property type="protein sequence ID" value="KAK4024802.1"/>
    <property type="molecule type" value="Genomic_DNA"/>
</dbReference>
<sequence>MISISDSPHQDRAQLLLSPVAQASNNRVLTRTCLKTTTSLIWNGAAFGCLAQQALALLRRQMGFDLWMHLSALKLLNGGSQLICDELVSLLLKPLSGEESKPFELDGYTQRRANEKEVLKSVNTKEEVLVTAQLRIIAIASSLVYLYAPVSLLLVGEKLKS</sequence>
<proteinExistence type="predicted"/>
<keyword evidence="1" id="KW-0472">Membrane</keyword>
<comment type="caution">
    <text evidence="2">The sequence shown here is derived from an EMBL/GenBank/DDBJ whole genome shotgun (WGS) entry which is preliminary data.</text>
</comment>
<reference evidence="2 3" key="1">
    <citation type="journal article" date="2023" name="Nucleic Acids Res.">
        <title>The hologenome of Daphnia magna reveals possible DNA methylation and microbiome-mediated evolution of the host genome.</title>
        <authorList>
            <person name="Chaturvedi A."/>
            <person name="Li X."/>
            <person name="Dhandapani V."/>
            <person name="Marshall H."/>
            <person name="Kissane S."/>
            <person name="Cuenca-Cambronero M."/>
            <person name="Asole G."/>
            <person name="Calvet F."/>
            <person name="Ruiz-Romero M."/>
            <person name="Marangio P."/>
            <person name="Guigo R."/>
            <person name="Rago D."/>
            <person name="Mirbahai L."/>
            <person name="Eastwood N."/>
            <person name="Colbourne J.K."/>
            <person name="Zhou J."/>
            <person name="Mallon E."/>
            <person name="Orsini L."/>
        </authorList>
    </citation>
    <scope>NUCLEOTIDE SEQUENCE [LARGE SCALE GENOMIC DNA]</scope>
    <source>
        <strain evidence="2">LRV0_1</strain>
    </source>
</reference>
<name>A0ABR0AI48_9CRUS</name>
<organism evidence="2 3">
    <name type="scientific">Daphnia magna</name>
    <dbReference type="NCBI Taxonomy" id="35525"/>
    <lineage>
        <taxon>Eukaryota</taxon>
        <taxon>Metazoa</taxon>
        <taxon>Ecdysozoa</taxon>
        <taxon>Arthropoda</taxon>
        <taxon>Crustacea</taxon>
        <taxon>Branchiopoda</taxon>
        <taxon>Diplostraca</taxon>
        <taxon>Cladocera</taxon>
        <taxon>Anomopoda</taxon>
        <taxon>Daphniidae</taxon>
        <taxon>Daphnia</taxon>
    </lineage>
</organism>
<evidence type="ECO:0000313" key="3">
    <source>
        <dbReference type="Proteomes" id="UP001234178"/>
    </source>
</evidence>
<feature type="transmembrane region" description="Helical" evidence="1">
    <location>
        <begin position="134"/>
        <end position="155"/>
    </location>
</feature>
<evidence type="ECO:0000256" key="1">
    <source>
        <dbReference type="SAM" id="Phobius"/>
    </source>
</evidence>
<dbReference type="Proteomes" id="UP001234178">
    <property type="component" value="Unassembled WGS sequence"/>
</dbReference>
<keyword evidence="1" id="KW-1133">Transmembrane helix</keyword>
<evidence type="ECO:0000313" key="2">
    <source>
        <dbReference type="EMBL" id="KAK4024802.1"/>
    </source>
</evidence>